<keyword evidence="3" id="KW-0472">Membrane</keyword>
<dbReference type="STRING" id="1236971.JCM9152_1864"/>
<feature type="domain" description="Beta-agarase/YXIM esterase-like galactose-binding" evidence="4">
    <location>
        <begin position="549"/>
        <end position="668"/>
    </location>
</feature>
<dbReference type="InterPro" id="IPR008979">
    <property type="entry name" value="Galactose-bd-like_sf"/>
</dbReference>
<feature type="coiled-coil region" evidence="1">
    <location>
        <begin position="501"/>
        <end position="544"/>
    </location>
</feature>
<keyword evidence="7" id="KW-1185">Reference proteome</keyword>
<dbReference type="Gene3D" id="1.20.1270.90">
    <property type="entry name" value="AF1782-like"/>
    <property type="match status" value="3"/>
</dbReference>
<evidence type="ECO:0000256" key="1">
    <source>
        <dbReference type="SAM" id="Coils"/>
    </source>
</evidence>
<dbReference type="Proteomes" id="UP000018895">
    <property type="component" value="Unassembled WGS sequence"/>
</dbReference>
<name>W4QEJ1_9BACI</name>
<organism evidence="6 7">
    <name type="scientific">Halalkalibacter hemicellulosilyticusJCM 9152</name>
    <dbReference type="NCBI Taxonomy" id="1236971"/>
    <lineage>
        <taxon>Bacteria</taxon>
        <taxon>Bacillati</taxon>
        <taxon>Bacillota</taxon>
        <taxon>Bacilli</taxon>
        <taxon>Bacillales</taxon>
        <taxon>Bacillaceae</taxon>
        <taxon>Halalkalibacter</taxon>
    </lineage>
</organism>
<dbReference type="PANTHER" id="PTHR43118:SF1">
    <property type="entry name" value="RHAMNOGALACTURONAN LYASE (EUROFUNG)"/>
    <property type="match status" value="1"/>
</dbReference>
<dbReference type="Pfam" id="PF21254">
    <property type="entry name" value="AGA-YXIM_GBD"/>
    <property type="match status" value="1"/>
</dbReference>
<dbReference type="Pfam" id="PF21348">
    <property type="entry name" value="RGL11_C"/>
    <property type="match status" value="1"/>
</dbReference>
<reference evidence="6" key="1">
    <citation type="journal article" date="2014" name="Genome Announc.">
        <title>Draft Genome Sequences of Three Alkaliphilic Bacillus Strains, Bacillus wakoensis JCM 9140T, Bacillus akibai JCM 9157T, and Bacillus hemicellulosilyticus JCM 9152T.</title>
        <authorList>
            <person name="Yuki M."/>
            <person name="Oshima K."/>
            <person name="Suda W."/>
            <person name="Oshida Y."/>
            <person name="Kitamura K."/>
            <person name="Iida T."/>
            <person name="Hattori M."/>
            <person name="Ohkuma M."/>
        </authorList>
    </citation>
    <scope>NUCLEOTIDE SEQUENCE [LARGE SCALE GENOMIC DNA]</scope>
    <source>
        <strain evidence="6">JCM 9152</strain>
    </source>
</reference>
<feature type="coiled-coil region" evidence="1">
    <location>
        <begin position="858"/>
        <end position="901"/>
    </location>
</feature>
<keyword evidence="3" id="KW-1133">Transmembrane helix</keyword>
<protein>
    <submittedName>
        <fullName evidence="6">Rhamnogalacturonan lyase</fullName>
    </submittedName>
</protein>
<dbReference type="SUPFAM" id="SSF49785">
    <property type="entry name" value="Galactose-binding domain-like"/>
    <property type="match status" value="2"/>
</dbReference>
<keyword evidence="3" id="KW-0812">Transmembrane</keyword>
<dbReference type="InterPro" id="IPR049366">
    <property type="entry name" value="RGL11_C"/>
</dbReference>
<accession>W4QEJ1</accession>
<comment type="caution">
    <text evidence="6">The sequence shown here is derived from an EMBL/GenBank/DDBJ whole genome shotgun (WGS) entry which is preliminary data.</text>
</comment>
<feature type="transmembrane region" description="Helical" evidence="3">
    <location>
        <begin position="1001"/>
        <end position="1022"/>
    </location>
</feature>
<dbReference type="PANTHER" id="PTHR43118">
    <property type="entry name" value="RHAMNOGALACTURONAN LYASE (EUROFUNG)"/>
    <property type="match status" value="1"/>
</dbReference>
<dbReference type="EMBL" id="BAUU01000011">
    <property type="protein sequence ID" value="GAE30456.1"/>
    <property type="molecule type" value="Genomic_DNA"/>
</dbReference>
<evidence type="ECO:0000256" key="2">
    <source>
        <dbReference type="SAM" id="MobiDB-lite"/>
    </source>
</evidence>
<evidence type="ECO:0000259" key="4">
    <source>
        <dbReference type="Pfam" id="PF21254"/>
    </source>
</evidence>
<dbReference type="InterPro" id="IPR049033">
    <property type="entry name" value="AGA-YXIM_GBD"/>
</dbReference>
<evidence type="ECO:0000259" key="5">
    <source>
        <dbReference type="Pfam" id="PF21348"/>
    </source>
</evidence>
<keyword evidence="1" id="KW-0175">Coiled coil</keyword>
<sequence>MHDHAEVVAGNWPATLEESFGIDIQYEYPLSREDAEALTDYFMDVYAPSRSERNDLRNFEGFVVTGPEYLTVFAGDTGAELETIHYEPGRGDDGLMWGDYAYPRIEPGNRVDRFNAGVAYLDGERPSAFFNRGYYTRAVFAAYNWNGHHLEEVWIADSGHVAMENPFNSGPHGGPGANDPLARLAGQGNHAISVADVDGDGKHEIIHGGATLDHDGSLLYSSMDYLPEGSGAPGDYVIFGHGDALHVADVNPDRPGLEIYSVFEAGPWAPYGFALRSAEDGEVLYGEYTGDDTGRGMIGDVVRGERGLETWAIDLRTADGRVLGTSRPGTNMNIKWAGDMSTQIVNGSGNNTPTIDDWERGRMLTAEGTLTNNGTKGNPSLVADVFGDWREELLVRTTDSSAIRIYMNTEVTDRKLYTLMHDSQYRTGIAWQNSSYNQPSYPSFYFASDIDWKYVPIPNFYGELEYIEEEGPDLDKSELESLISEASAISNEHGTYTEASYEGLQEAIVEAEQQLDMIRFEYELQRAIRNLQAALDQLEEIVDLGPGLRFDFGAANSPLANGYTKVTDTTVYDEVIGFGFRQNTDGTRDQGGPDDLRRDFILANNSEFIVDLPDGEYDVKVITGAYTDSNDTTVVFEGGDPVGGARTEAGEFAVYEQTVIVSDGQLNIEFSGQWARINAVEIVNVNDFNVKFDFGSEGSPVAYGFKQVSNTMEYSEERGYGLNKQVAERDRGGPDDIRRDFVIDNDFEFIVDLRNVTYRLHIIAGDDIASNTSIFSVDGEEIGRIGSSAGQYGELIEEVIVTDNQLVLSISQRINGLEIFYVPEDEEKPTIDTSELKELITKAKSISIEDGTYTVESYEALQAAIAEAEERLTEIESEEELAEAIATLELAVDRLEEVEELVPPTPIDTTELEELITKAKSISNENGTYTTESFAALQAAIEEAQGRLVEIESEEELAEVIAMLQAALDGLAEDSDRVEAGSEENPVKGDDQSLPQTATNLFNGLIIGLIVLIAGFSLLFAYRRFAR</sequence>
<evidence type="ECO:0000256" key="3">
    <source>
        <dbReference type="SAM" id="Phobius"/>
    </source>
</evidence>
<feature type="compositionally biased region" description="Basic and acidic residues" evidence="2">
    <location>
        <begin position="974"/>
        <end position="991"/>
    </location>
</feature>
<dbReference type="InterPro" id="IPR034641">
    <property type="entry name" value="RGL11"/>
</dbReference>
<feature type="region of interest" description="Disordered" evidence="2">
    <location>
        <begin position="974"/>
        <end position="994"/>
    </location>
</feature>
<keyword evidence="6" id="KW-0456">Lyase</keyword>
<dbReference type="GO" id="GO:0016829">
    <property type="term" value="F:lyase activity"/>
    <property type="evidence" value="ECO:0007669"/>
    <property type="project" value="UniProtKB-KW"/>
</dbReference>
<evidence type="ECO:0000313" key="6">
    <source>
        <dbReference type="EMBL" id="GAE30456.1"/>
    </source>
</evidence>
<gene>
    <name evidence="6" type="ORF">JCM9152_1864</name>
</gene>
<proteinExistence type="predicted"/>
<evidence type="ECO:0000313" key="7">
    <source>
        <dbReference type="Proteomes" id="UP000018895"/>
    </source>
</evidence>
<dbReference type="Gene3D" id="2.60.120.430">
    <property type="entry name" value="Galactose-binding lectin"/>
    <property type="match status" value="2"/>
</dbReference>
<dbReference type="AlphaFoldDB" id="W4QEJ1"/>
<feature type="domain" description="Rhamnogalacturonan lyase family 11 C-terminal" evidence="5">
    <location>
        <begin position="52"/>
        <end position="451"/>
    </location>
</feature>